<reference evidence="1" key="1">
    <citation type="submission" date="2021-01" db="EMBL/GenBank/DDBJ databases">
        <authorList>
            <consortium name="Genoscope - CEA"/>
            <person name="William W."/>
        </authorList>
    </citation>
    <scope>NUCLEOTIDE SEQUENCE</scope>
</reference>
<proteinExistence type="predicted"/>
<evidence type="ECO:0000313" key="1">
    <source>
        <dbReference type="EMBL" id="CAF2146232.1"/>
    </source>
</evidence>
<dbReference type="EMBL" id="HG994355">
    <property type="protein sequence ID" value="CAF2146232.1"/>
    <property type="molecule type" value="Genomic_DNA"/>
</dbReference>
<dbReference type="Proteomes" id="UP001295469">
    <property type="component" value="Chromosome A01"/>
</dbReference>
<accession>A0A816XEH2</accession>
<name>A0A816XEH2_BRANA</name>
<gene>
    <name evidence="1" type="ORF">DARMORV10_A01P00560.1</name>
</gene>
<protein>
    <submittedName>
        <fullName evidence="1">(rape) hypothetical protein</fullName>
    </submittedName>
</protein>
<sequence>VGILAKSSLLARLIINKHHQIVRVKPKVRKEIIGLVHTCNLSFVCVCNMYVCMWNESKTYLGRVYSLRGKKDILCQLLGCCSLVVY</sequence>
<organism evidence="1">
    <name type="scientific">Brassica napus</name>
    <name type="common">Rape</name>
    <dbReference type="NCBI Taxonomy" id="3708"/>
    <lineage>
        <taxon>Eukaryota</taxon>
        <taxon>Viridiplantae</taxon>
        <taxon>Streptophyta</taxon>
        <taxon>Embryophyta</taxon>
        <taxon>Tracheophyta</taxon>
        <taxon>Spermatophyta</taxon>
        <taxon>Magnoliopsida</taxon>
        <taxon>eudicotyledons</taxon>
        <taxon>Gunneridae</taxon>
        <taxon>Pentapetalae</taxon>
        <taxon>rosids</taxon>
        <taxon>malvids</taxon>
        <taxon>Brassicales</taxon>
        <taxon>Brassicaceae</taxon>
        <taxon>Brassiceae</taxon>
        <taxon>Brassica</taxon>
    </lineage>
</organism>
<dbReference type="AlphaFoldDB" id="A0A816XEH2"/>
<feature type="non-terminal residue" evidence="1">
    <location>
        <position position="1"/>
    </location>
</feature>